<evidence type="ECO:0000313" key="9">
    <source>
        <dbReference type="Proteomes" id="UP000472272"/>
    </source>
</evidence>
<feature type="region of interest" description="Disordered" evidence="6">
    <location>
        <begin position="1"/>
        <end position="34"/>
    </location>
</feature>
<evidence type="ECO:0000256" key="5">
    <source>
        <dbReference type="ARBA" id="ARBA00023157"/>
    </source>
</evidence>
<feature type="compositionally biased region" description="Low complexity" evidence="6">
    <location>
        <begin position="19"/>
        <end position="34"/>
    </location>
</feature>
<dbReference type="InterPro" id="IPR001304">
    <property type="entry name" value="C-type_lectin-like"/>
</dbReference>
<keyword evidence="5" id="KW-1015">Disulfide bond</keyword>
<reference evidence="8" key="3">
    <citation type="submission" date="2025-09" db="UniProtKB">
        <authorList>
            <consortium name="Ensembl"/>
        </authorList>
    </citation>
    <scope>IDENTIFICATION</scope>
</reference>
<organism evidence="8 9">
    <name type="scientific">Podarcis muralis</name>
    <name type="common">Wall lizard</name>
    <name type="synonym">Lacerta muralis</name>
    <dbReference type="NCBI Taxonomy" id="64176"/>
    <lineage>
        <taxon>Eukaryota</taxon>
        <taxon>Metazoa</taxon>
        <taxon>Chordata</taxon>
        <taxon>Craniata</taxon>
        <taxon>Vertebrata</taxon>
        <taxon>Euteleostomi</taxon>
        <taxon>Lepidosauria</taxon>
        <taxon>Squamata</taxon>
        <taxon>Bifurcata</taxon>
        <taxon>Unidentata</taxon>
        <taxon>Episquamata</taxon>
        <taxon>Laterata</taxon>
        <taxon>Lacertibaenia</taxon>
        <taxon>Lacertidae</taxon>
        <taxon>Podarcis</taxon>
    </lineage>
</organism>
<evidence type="ECO:0000313" key="8">
    <source>
        <dbReference type="Ensembl" id="ENSPMRP00000017855.1"/>
    </source>
</evidence>
<keyword evidence="4" id="KW-0430">Lectin</keyword>
<evidence type="ECO:0000256" key="2">
    <source>
        <dbReference type="ARBA" id="ARBA00022525"/>
    </source>
</evidence>
<comment type="subcellular location">
    <subcellularLocation>
        <location evidence="1">Secreted</location>
    </subcellularLocation>
</comment>
<feature type="region of interest" description="Disordered" evidence="6">
    <location>
        <begin position="131"/>
        <end position="160"/>
    </location>
</feature>
<evidence type="ECO:0000256" key="6">
    <source>
        <dbReference type="SAM" id="MobiDB-lite"/>
    </source>
</evidence>
<keyword evidence="3" id="KW-0732">Signal</keyword>
<reference evidence="8 9" key="1">
    <citation type="journal article" date="2019" name="Proc. Natl. Acad. Sci. U.S.A.">
        <title>Regulatory changes in pterin and carotenoid genes underlie balanced color polymorphisms in the wall lizard.</title>
        <authorList>
            <person name="Andrade P."/>
            <person name="Pinho C."/>
            <person name="Perez I de Lanuza G."/>
            <person name="Afonso S."/>
            <person name="Brejcha J."/>
            <person name="Rubin C.J."/>
            <person name="Wallerman O."/>
            <person name="Pereira P."/>
            <person name="Sabatino S.J."/>
            <person name="Bellati A."/>
            <person name="Pellitteri-Rosa D."/>
            <person name="Bosakova Z."/>
            <person name="Bunikis I."/>
            <person name="Carretero M.A."/>
            <person name="Feiner N."/>
            <person name="Marsik P."/>
            <person name="Pauperio F."/>
            <person name="Salvi D."/>
            <person name="Soler L."/>
            <person name="While G.M."/>
            <person name="Uller T."/>
            <person name="Font E."/>
            <person name="Andersson L."/>
            <person name="Carneiro M."/>
        </authorList>
    </citation>
    <scope>NUCLEOTIDE SEQUENCE</scope>
</reference>
<gene>
    <name evidence="8" type="primary">CLEC11A</name>
</gene>
<dbReference type="InterPro" id="IPR051663">
    <property type="entry name" value="CLec_Tetranectin-domain"/>
</dbReference>
<protein>
    <submittedName>
        <fullName evidence="8">C-type lectin domain containing 11A</fullName>
    </submittedName>
</protein>
<accession>A0A670J0X7</accession>
<feature type="compositionally biased region" description="Pro residues" evidence="6">
    <location>
        <begin position="1"/>
        <end position="18"/>
    </location>
</feature>
<dbReference type="GO" id="GO:0008284">
    <property type="term" value="P:positive regulation of cell population proliferation"/>
    <property type="evidence" value="ECO:0007669"/>
    <property type="project" value="Ensembl"/>
</dbReference>
<dbReference type="AlphaFoldDB" id="A0A670J0X7"/>
<dbReference type="Pfam" id="PF00059">
    <property type="entry name" value="Lectin_C"/>
    <property type="match status" value="1"/>
</dbReference>
<dbReference type="SUPFAM" id="SSF56436">
    <property type="entry name" value="C-type lectin-like"/>
    <property type="match status" value="1"/>
</dbReference>
<dbReference type="GO" id="GO:0008083">
    <property type="term" value="F:growth factor activity"/>
    <property type="evidence" value="ECO:0007669"/>
    <property type="project" value="Ensembl"/>
</dbReference>
<dbReference type="GO" id="GO:0030246">
    <property type="term" value="F:carbohydrate binding"/>
    <property type="evidence" value="ECO:0007669"/>
    <property type="project" value="UniProtKB-KW"/>
</dbReference>
<reference evidence="8" key="2">
    <citation type="submission" date="2025-08" db="UniProtKB">
        <authorList>
            <consortium name="Ensembl"/>
        </authorList>
    </citation>
    <scope>IDENTIFICATION</scope>
</reference>
<feature type="compositionally biased region" description="Polar residues" evidence="6">
    <location>
        <begin position="144"/>
        <end position="155"/>
    </location>
</feature>
<dbReference type="InterPro" id="IPR016187">
    <property type="entry name" value="CTDL_fold"/>
</dbReference>
<feature type="compositionally biased region" description="Acidic residues" evidence="6">
    <location>
        <begin position="131"/>
        <end position="140"/>
    </location>
</feature>
<dbReference type="Ensembl" id="ENSPMRT00000019003.1">
    <property type="protein sequence ID" value="ENSPMRP00000017855.1"/>
    <property type="gene ID" value="ENSPMRG00000011785.1"/>
</dbReference>
<evidence type="ECO:0000259" key="7">
    <source>
        <dbReference type="PROSITE" id="PS50041"/>
    </source>
</evidence>
<evidence type="ECO:0000256" key="3">
    <source>
        <dbReference type="ARBA" id="ARBA00022729"/>
    </source>
</evidence>
<dbReference type="GO" id="GO:0001503">
    <property type="term" value="P:ossification"/>
    <property type="evidence" value="ECO:0007669"/>
    <property type="project" value="TreeGrafter"/>
</dbReference>
<evidence type="ECO:0000256" key="4">
    <source>
        <dbReference type="ARBA" id="ARBA00022734"/>
    </source>
</evidence>
<dbReference type="PANTHER" id="PTHR22799:SF1">
    <property type="entry name" value="C-TYPE LECTIN DOMAIN FAMILY 11 MEMBER A"/>
    <property type="match status" value="1"/>
</dbReference>
<dbReference type="PANTHER" id="PTHR22799">
    <property type="entry name" value="TETRANECTIN-RELATED"/>
    <property type="match status" value="1"/>
</dbReference>
<dbReference type="Gene3D" id="3.10.100.10">
    <property type="entry name" value="Mannose-Binding Protein A, subunit A"/>
    <property type="match status" value="1"/>
</dbReference>
<dbReference type="InterPro" id="IPR016186">
    <property type="entry name" value="C-type_lectin-like/link_sf"/>
</dbReference>
<dbReference type="Proteomes" id="UP000472272">
    <property type="component" value="Chromosome 13"/>
</dbReference>
<evidence type="ECO:0000256" key="1">
    <source>
        <dbReference type="ARBA" id="ARBA00004613"/>
    </source>
</evidence>
<dbReference type="GeneTree" id="ENSGT00950000183186"/>
<dbReference type="InterPro" id="IPR018378">
    <property type="entry name" value="C-type_lectin_CS"/>
</dbReference>
<keyword evidence="9" id="KW-1185">Reference proteome</keyword>
<name>A0A670J0X7_PODMU</name>
<sequence length="364" mass="40315">PPGPHPASPPCNLPPPISHSPEAPAGASSPPFLRPIYPSSQISSAAAAASSGISLISIPPFIIARLLALPGAFSDPPASLEPSQSLPPHLQPPRQHLQEVLELSETTGEEAAQEVTLTEVGDPAGKEILEENAEEEEPVEEPPRTTQLSPTTAPPAQQEEEDDFTYVFSRLNSLDAAVHRLNVQFHLMDVKVSQFSQGLAELKGSVTEAHESLDSLKEVATRNQKELGKIDGCLRGRRTHGKCFLIFKNFEVYDAAQKLCELRGGNLAMPADATELAILRRYLYDAFQPNNWPVWVGINDRRSEGLWLFENGQRVSVFDWYRDFLVTQPNGGARENCVSLSSDDGKWWDNDCERRMYYICEYRL</sequence>
<dbReference type="GO" id="GO:0005615">
    <property type="term" value="C:extracellular space"/>
    <property type="evidence" value="ECO:0007669"/>
    <property type="project" value="TreeGrafter"/>
</dbReference>
<keyword evidence="2" id="KW-0964">Secreted</keyword>
<dbReference type="SMART" id="SM00034">
    <property type="entry name" value="CLECT"/>
    <property type="match status" value="1"/>
</dbReference>
<dbReference type="PROSITE" id="PS00615">
    <property type="entry name" value="C_TYPE_LECTIN_1"/>
    <property type="match status" value="1"/>
</dbReference>
<proteinExistence type="predicted"/>
<dbReference type="PROSITE" id="PS50041">
    <property type="entry name" value="C_TYPE_LECTIN_2"/>
    <property type="match status" value="1"/>
</dbReference>
<feature type="domain" description="C-type lectin" evidence="7">
    <location>
        <begin position="239"/>
        <end position="361"/>
    </location>
</feature>